<dbReference type="PATRIC" id="fig|1514904.3.peg.2321"/>
<proteinExistence type="predicted"/>
<dbReference type="Pfam" id="PF04860">
    <property type="entry name" value="Phage_portal"/>
    <property type="match status" value="1"/>
</dbReference>
<evidence type="ECO:0000313" key="1">
    <source>
        <dbReference type="EMBL" id="KPB02272.1"/>
    </source>
</evidence>
<dbReference type="InterPro" id="IPR006944">
    <property type="entry name" value="Phage/GTA_portal"/>
</dbReference>
<sequence>MTEKTGWFSRVFARPKNVRPNEIKQAGISGSSGFVALHNVLGAGWTNASYEALSRQGFMRNAVVHRCVRMISEAAGSVPWLAYEGDQELLDDPLAGLINQPNPFQSRGDFVEAICGHLLLSGNAYIERVGHGENAFGQLYTLRPDYISCKLDDYGWPEAYVYQTGAKTRHIAMDEVDGPQSLLHLKLFNPLDDVNGFAPLQAGLMALDTHNAAAEWNKALLDNAARPSGALVYAPGDGSNLTPEQYEQLKRELEDGYSGPNNAGKPLLLEGGLDWKAMGLSPKDMDFIEAKNAASRDIALAFGVPPMLLGIPGDNTYANYQEAHRAFFRLTVLPLLQRVKSAMSGWMQQSRSPAFHLELDLDQVESLRPERDALWTRLEAASFLSEDEKRMAVGYSPMGEEQRE</sequence>
<dbReference type="AlphaFoldDB" id="A0A0N0E8F1"/>
<dbReference type="OrthoDB" id="9134461at2"/>
<comment type="caution">
    <text evidence="1">The sequence shown here is derived from an EMBL/GenBank/DDBJ whole genome shotgun (WGS) entry which is preliminary data.</text>
</comment>
<keyword evidence="2" id="KW-1185">Reference proteome</keyword>
<organism evidence="1 2">
    <name type="scientific">Ahrensia marina</name>
    <dbReference type="NCBI Taxonomy" id="1514904"/>
    <lineage>
        <taxon>Bacteria</taxon>
        <taxon>Pseudomonadati</taxon>
        <taxon>Pseudomonadota</taxon>
        <taxon>Alphaproteobacteria</taxon>
        <taxon>Hyphomicrobiales</taxon>
        <taxon>Ahrensiaceae</taxon>
        <taxon>Ahrensia</taxon>
    </lineage>
</organism>
<gene>
    <name evidence="1" type="ORF">SU32_03085</name>
</gene>
<dbReference type="NCBIfam" id="TIGR01537">
    <property type="entry name" value="portal_HK97"/>
    <property type="match status" value="1"/>
</dbReference>
<dbReference type="Proteomes" id="UP000038011">
    <property type="component" value="Unassembled WGS sequence"/>
</dbReference>
<protein>
    <submittedName>
        <fullName evidence="1">Portal protein</fullName>
    </submittedName>
</protein>
<dbReference type="STRING" id="1514904.SU32_03085"/>
<reference evidence="1 2" key="1">
    <citation type="submission" date="2015-01" db="EMBL/GenBank/DDBJ databases">
        <title>Ahrensia donghaiensis sp. nov., a novel dimethylsulphoniopropionate-cleavage bacterium isolated from seawater and emended descriptions of the genus Ahrensia and Ahrensia kielensis.</title>
        <authorList>
            <person name="Liu J."/>
        </authorList>
    </citation>
    <scope>NUCLEOTIDE SEQUENCE [LARGE SCALE GENOMIC DNA]</scope>
    <source>
        <strain evidence="1 2">LZD062</strain>
    </source>
</reference>
<evidence type="ECO:0000313" key="2">
    <source>
        <dbReference type="Proteomes" id="UP000038011"/>
    </source>
</evidence>
<dbReference type="RefSeq" id="WP_053997875.1">
    <property type="nucleotide sequence ID" value="NZ_JXMU01000003.1"/>
</dbReference>
<accession>A0A0N0E8F1</accession>
<name>A0A0N0E8F1_9HYPH</name>
<dbReference type="EMBL" id="JXMU01000003">
    <property type="protein sequence ID" value="KPB02272.1"/>
    <property type="molecule type" value="Genomic_DNA"/>
</dbReference>
<dbReference type="InterPro" id="IPR006427">
    <property type="entry name" value="Portal_HK97"/>
</dbReference>